<dbReference type="InterPro" id="IPR043129">
    <property type="entry name" value="ATPase_NBD"/>
</dbReference>
<dbReference type="OMA" id="HARCGES"/>
<evidence type="ECO:0000313" key="3">
    <source>
        <dbReference type="EMBL" id="KAA8497989.1"/>
    </source>
</evidence>
<dbReference type="PANTHER" id="PTHR30005">
    <property type="entry name" value="EXOPOLYPHOSPHATASE"/>
    <property type="match status" value="1"/>
</dbReference>
<evidence type="ECO:0000259" key="2">
    <source>
        <dbReference type="Pfam" id="PF02541"/>
    </source>
</evidence>
<dbReference type="Gene3D" id="3.30.420.40">
    <property type="match status" value="1"/>
</dbReference>
<keyword evidence="4" id="KW-1185">Reference proteome</keyword>
<reference evidence="4" key="1">
    <citation type="journal article" date="2019" name="Nat. Commun.">
        <title>Expansion of phycobilisome linker gene families in mesophilic red algae.</title>
        <authorList>
            <person name="Lee J."/>
            <person name="Kim D."/>
            <person name="Bhattacharya D."/>
            <person name="Yoon H.S."/>
        </authorList>
    </citation>
    <scope>NUCLEOTIDE SEQUENCE [LARGE SCALE GENOMIC DNA]</scope>
    <source>
        <strain evidence="4">CCMP 1328</strain>
    </source>
</reference>
<evidence type="ECO:0000256" key="1">
    <source>
        <dbReference type="SAM" id="MobiDB-lite"/>
    </source>
</evidence>
<dbReference type="Pfam" id="PF02541">
    <property type="entry name" value="Ppx-GppA"/>
    <property type="match status" value="1"/>
</dbReference>
<protein>
    <recommendedName>
        <fullName evidence="2">Ppx/GppA phosphatase N-terminal domain-containing protein</fullName>
    </recommendedName>
</protein>
<dbReference type="OrthoDB" id="206024at2759"/>
<accession>A0A5J4Z244</accession>
<dbReference type="GO" id="GO:0006357">
    <property type="term" value="P:regulation of transcription by RNA polymerase II"/>
    <property type="evidence" value="ECO:0007669"/>
    <property type="project" value="TreeGrafter"/>
</dbReference>
<evidence type="ECO:0000313" key="4">
    <source>
        <dbReference type="Proteomes" id="UP000324585"/>
    </source>
</evidence>
<dbReference type="Proteomes" id="UP000324585">
    <property type="component" value="Unassembled WGS sequence"/>
</dbReference>
<comment type="caution">
    <text evidence="3">The sequence shown here is derived from an EMBL/GenBank/DDBJ whole genome shotgun (WGS) entry which is preliminary data.</text>
</comment>
<name>A0A5J4Z244_PORPP</name>
<organism evidence="3 4">
    <name type="scientific">Porphyridium purpureum</name>
    <name type="common">Red alga</name>
    <name type="synonym">Porphyridium cruentum</name>
    <dbReference type="NCBI Taxonomy" id="35688"/>
    <lineage>
        <taxon>Eukaryota</taxon>
        <taxon>Rhodophyta</taxon>
        <taxon>Bangiophyceae</taxon>
        <taxon>Porphyridiales</taxon>
        <taxon>Porphyridiaceae</taxon>
        <taxon>Porphyridium</taxon>
    </lineage>
</organism>
<feature type="domain" description="Ppx/GppA phosphatase N-terminal" evidence="2">
    <location>
        <begin position="43"/>
        <end position="145"/>
    </location>
</feature>
<sequence length="434" mass="46858">MDVPDTRCVEIRGALDIGSSQHKLVVARVRVAASGNRPLEVVDIMRETQIAVYLNDAFVAANCAELSAGILSESETALRKLVQLAREDGAGQIAGVATAVFRKAANGESYLARISDTLCITIRLVTQQMEGELGFMSALAQLQLHRNVKPSSVSASVPGLPPATGVLNPPSCAISADSLVSWDSGGGSFQLAAAMERKSHEQQEVSDSEILVFQGPIGNANVLALLCRVRGTTFSPGKTCNPVSEDEFTELTRLIAQEISAVQVPHWLRNRLDQPDSLVVGIGNRTSLFCVGRDATSKEEFTAQDVRESSRALLGKDDVALDRYMRECAARFHSEASYTASNDKSHNLSTRQVSSMSSSSASYPEPKTVVCKLALLYTVMTQLQIRSVRYQQTMGSCPGILLDDILWTKLGMPPMDPALEAKVSAPTRERAGMR</sequence>
<dbReference type="InterPro" id="IPR003695">
    <property type="entry name" value="Ppx_GppA_N"/>
</dbReference>
<feature type="compositionally biased region" description="Polar residues" evidence="1">
    <location>
        <begin position="340"/>
        <end position="353"/>
    </location>
</feature>
<dbReference type="InterPro" id="IPR050273">
    <property type="entry name" value="GppA/Ppx_hydrolase"/>
</dbReference>
<proteinExistence type="predicted"/>
<dbReference type="PANTHER" id="PTHR30005:SF0">
    <property type="entry name" value="RETROGRADE REGULATION PROTEIN 2"/>
    <property type="match status" value="1"/>
</dbReference>
<dbReference type="AlphaFoldDB" id="A0A5J4Z244"/>
<gene>
    <name evidence="3" type="ORF">FVE85_5574</name>
</gene>
<dbReference type="SUPFAM" id="SSF53067">
    <property type="entry name" value="Actin-like ATPase domain"/>
    <property type="match status" value="1"/>
</dbReference>
<feature type="region of interest" description="Disordered" evidence="1">
    <location>
        <begin position="340"/>
        <end position="364"/>
    </location>
</feature>
<dbReference type="EMBL" id="VRMN01000001">
    <property type="protein sequence ID" value="KAA8497989.1"/>
    <property type="molecule type" value="Genomic_DNA"/>
</dbReference>